<sequence length="161" mass="18478">MSKLQQITADLEQRLPLLNIKKEQFESWQEDGTLEPGGRQETEQGVHLLDWKYRAVLCFERIPARHAGLLLAFVQAWLDDNDPDRENRPLPSPEGQIDMDDKHKLADVEITVEFIDPVYVVEDDNGLIDWDGRKWTFGTYDLWIAEAAVVGHNADLQEPAP</sequence>
<proteinExistence type="predicted"/>
<keyword evidence="2" id="KW-1185">Reference proteome</keyword>
<dbReference type="EMBL" id="BAABFL010000117">
    <property type="protein sequence ID" value="GAA4649033.1"/>
    <property type="molecule type" value="Genomic_DNA"/>
</dbReference>
<comment type="caution">
    <text evidence="1">The sequence shown here is derived from an EMBL/GenBank/DDBJ whole genome shotgun (WGS) entry which is preliminary data.</text>
</comment>
<dbReference type="Pfam" id="PF06891">
    <property type="entry name" value="P2_Phage_GpR"/>
    <property type="match status" value="1"/>
</dbReference>
<dbReference type="Proteomes" id="UP001500604">
    <property type="component" value="Unassembled WGS sequence"/>
</dbReference>
<dbReference type="RefSeq" id="WP_345194786.1">
    <property type="nucleotide sequence ID" value="NZ_BAABFL010000117.1"/>
</dbReference>
<protein>
    <recommendedName>
        <fullName evidence="3">Phage tail protein</fullName>
    </recommendedName>
</protein>
<reference evidence="2" key="1">
    <citation type="journal article" date="2019" name="Int. J. Syst. Evol. Microbiol.">
        <title>The Global Catalogue of Microorganisms (GCM) 10K type strain sequencing project: providing services to taxonomists for standard genome sequencing and annotation.</title>
        <authorList>
            <consortium name="The Broad Institute Genomics Platform"/>
            <consortium name="The Broad Institute Genome Sequencing Center for Infectious Disease"/>
            <person name="Wu L."/>
            <person name="Ma J."/>
        </authorList>
    </citation>
    <scope>NUCLEOTIDE SEQUENCE [LARGE SCALE GENOMIC DNA]</scope>
    <source>
        <strain evidence="2">JCM 17805</strain>
    </source>
</reference>
<evidence type="ECO:0008006" key="3">
    <source>
        <dbReference type="Google" id="ProtNLM"/>
    </source>
</evidence>
<evidence type="ECO:0000313" key="2">
    <source>
        <dbReference type="Proteomes" id="UP001500604"/>
    </source>
</evidence>
<name>A0ABP8UYM8_9GAMM</name>
<organism evidence="1 2">
    <name type="scientific">Kistimonas scapharcae</name>
    <dbReference type="NCBI Taxonomy" id="1036133"/>
    <lineage>
        <taxon>Bacteria</taxon>
        <taxon>Pseudomonadati</taxon>
        <taxon>Pseudomonadota</taxon>
        <taxon>Gammaproteobacteria</taxon>
        <taxon>Oceanospirillales</taxon>
        <taxon>Endozoicomonadaceae</taxon>
        <taxon>Kistimonas</taxon>
    </lineage>
</organism>
<accession>A0ABP8UYM8</accession>
<gene>
    <name evidence="1" type="ORF">GCM10023116_13070</name>
</gene>
<evidence type="ECO:0000313" key="1">
    <source>
        <dbReference type="EMBL" id="GAA4649033.1"/>
    </source>
</evidence>
<dbReference type="InterPro" id="IPR009678">
    <property type="entry name" value="Phage_tail_completion_R"/>
</dbReference>